<dbReference type="RefSeq" id="WP_345271639.1">
    <property type="nucleotide sequence ID" value="NZ_BAABHB010000037.1"/>
</dbReference>
<dbReference type="InterPro" id="IPR036397">
    <property type="entry name" value="RNaseH_sf"/>
</dbReference>
<dbReference type="InterPro" id="IPR050900">
    <property type="entry name" value="Transposase_IS3/IS150/IS904"/>
</dbReference>
<keyword evidence="3" id="KW-1185">Reference proteome</keyword>
<reference evidence="3" key="1">
    <citation type="journal article" date="2019" name="Int. J. Syst. Evol. Microbiol.">
        <title>The Global Catalogue of Microorganisms (GCM) 10K type strain sequencing project: providing services to taxonomists for standard genome sequencing and annotation.</title>
        <authorList>
            <consortium name="The Broad Institute Genomics Platform"/>
            <consortium name="The Broad Institute Genome Sequencing Center for Infectious Disease"/>
            <person name="Wu L."/>
            <person name="Ma J."/>
        </authorList>
    </citation>
    <scope>NUCLEOTIDE SEQUENCE [LARGE SCALE GENOMIC DNA]</scope>
    <source>
        <strain evidence="3">JCM 17925</strain>
    </source>
</reference>
<protein>
    <submittedName>
        <fullName evidence="2">IS3 family transposase</fullName>
    </submittedName>
</protein>
<dbReference type="InterPro" id="IPR025948">
    <property type="entry name" value="HTH-like_dom"/>
</dbReference>
<evidence type="ECO:0000313" key="3">
    <source>
        <dbReference type="Proteomes" id="UP001500936"/>
    </source>
</evidence>
<evidence type="ECO:0000259" key="1">
    <source>
        <dbReference type="PROSITE" id="PS50994"/>
    </source>
</evidence>
<sequence length="306" mass="35272">MASTFTQQGTPVRFVLAQLGLAPSVFYYRPTVGKKGCSPLGYTLFAPAGVFVTDEEVVALIKALFHQEFVDYGYIKTTHWLRQQGYAINRKKVYRLLKEHRLLLSRLYRDRAGKHFVQYRVPKPVKPFEHLETDLKYIYVAGQGRNALLISIVDVLSRAIVGFKFQFSITKHDVVGLIKQVLQQYCFPLKVTLRNDNGSQFEAKLVREYLQQMHIDQEFSHVATPQDNGHIESYHSIVEHVICRRYEFASLAEADQTIERFVDFYNHERLHSGLGYQCPASFLSKQGIRLPRLKIKSVIIESVSNL</sequence>
<dbReference type="PROSITE" id="PS50994">
    <property type="entry name" value="INTEGRASE"/>
    <property type="match status" value="1"/>
</dbReference>
<accession>A0ABP8L4C0</accession>
<feature type="domain" description="Integrase catalytic" evidence="1">
    <location>
        <begin position="123"/>
        <end position="287"/>
    </location>
</feature>
<dbReference type="EMBL" id="BAABHB010000037">
    <property type="protein sequence ID" value="GAA4421852.1"/>
    <property type="molecule type" value="Genomic_DNA"/>
</dbReference>
<dbReference type="Pfam" id="PF13683">
    <property type="entry name" value="rve_3"/>
    <property type="match status" value="1"/>
</dbReference>
<dbReference type="InterPro" id="IPR012337">
    <property type="entry name" value="RNaseH-like_sf"/>
</dbReference>
<dbReference type="InterPro" id="IPR048020">
    <property type="entry name" value="Transpos_IS3"/>
</dbReference>
<dbReference type="Pfam" id="PF13276">
    <property type="entry name" value="HTH_21"/>
    <property type="match status" value="1"/>
</dbReference>
<dbReference type="SUPFAM" id="SSF53098">
    <property type="entry name" value="Ribonuclease H-like"/>
    <property type="match status" value="1"/>
</dbReference>
<dbReference type="Proteomes" id="UP001500936">
    <property type="component" value="Unassembled WGS sequence"/>
</dbReference>
<proteinExistence type="predicted"/>
<dbReference type="InterPro" id="IPR001584">
    <property type="entry name" value="Integrase_cat-core"/>
</dbReference>
<name>A0ABP8L4C0_9BACT</name>
<evidence type="ECO:0000313" key="2">
    <source>
        <dbReference type="EMBL" id="GAA4421852.1"/>
    </source>
</evidence>
<dbReference type="PANTHER" id="PTHR46889">
    <property type="entry name" value="TRANSPOSASE INSF FOR INSERTION SEQUENCE IS3B-RELATED"/>
    <property type="match status" value="1"/>
</dbReference>
<dbReference type="NCBIfam" id="NF033516">
    <property type="entry name" value="transpos_IS3"/>
    <property type="match status" value="1"/>
</dbReference>
<dbReference type="Gene3D" id="3.30.420.10">
    <property type="entry name" value="Ribonuclease H-like superfamily/Ribonuclease H"/>
    <property type="match status" value="1"/>
</dbReference>
<organism evidence="2 3">
    <name type="scientific">Nibrella viscosa</name>
    <dbReference type="NCBI Taxonomy" id="1084524"/>
    <lineage>
        <taxon>Bacteria</taxon>
        <taxon>Pseudomonadati</taxon>
        <taxon>Bacteroidota</taxon>
        <taxon>Cytophagia</taxon>
        <taxon>Cytophagales</taxon>
        <taxon>Spirosomataceae</taxon>
        <taxon>Nibrella</taxon>
    </lineage>
</organism>
<comment type="caution">
    <text evidence="2">The sequence shown here is derived from an EMBL/GenBank/DDBJ whole genome shotgun (WGS) entry which is preliminary data.</text>
</comment>
<dbReference type="PANTHER" id="PTHR46889:SF4">
    <property type="entry name" value="TRANSPOSASE INSO FOR INSERTION SEQUENCE ELEMENT IS911B-RELATED"/>
    <property type="match status" value="1"/>
</dbReference>
<gene>
    <name evidence="2" type="ORF">GCM10023187_57770</name>
</gene>